<protein>
    <submittedName>
        <fullName evidence="1">Uncharacterized protein</fullName>
    </submittedName>
</protein>
<evidence type="ECO:0000313" key="1">
    <source>
        <dbReference type="EMBL" id="MEQ2244144.1"/>
    </source>
</evidence>
<evidence type="ECO:0000313" key="2">
    <source>
        <dbReference type="Proteomes" id="UP001482620"/>
    </source>
</evidence>
<dbReference type="EMBL" id="JAHRIQ010070696">
    <property type="protein sequence ID" value="MEQ2244144.1"/>
    <property type="molecule type" value="Genomic_DNA"/>
</dbReference>
<organism evidence="1 2">
    <name type="scientific">Ilyodon furcidens</name>
    <name type="common">goldbreast splitfin</name>
    <dbReference type="NCBI Taxonomy" id="33524"/>
    <lineage>
        <taxon>Eukaryota</taxon>
        <taxon>Metazoa</taxon>
        <taxon>Chordata</taxon>
        <taxon>Craniata</taxon>
        <taxon>Vertebrata</taxon>
        <taxon>Euteleostomi</taxon>
        <taxon>Actinopterygii</taxon>
        <taxon>Neopterygii</taxon>
        <taxon>Teleostei</taxon>
        <taxon>Neoteleostei</taxon>
        <taxon>Acanthomorphata</taxon>
        <taxon>Ovalentaria</taxon>
        <taxon>Atherinomorphae</taxon>
        <taxon>Cyprinodontiformes</taxon>
        <taxon>Goodeidae</taxon>
        <taxon>Ilyodon</taxon>
    </lineage>
</organism>
<dbReference type="Proteomes" id="UP001482620">
    <property type="component" value="Unassembled WGS sequence"/>
</dbReference>
<gene>
    <name evidence="1" type="ORF">ILYODFUR_014167</name>
</gene>
<sequence>MINSTIKNYYCCNDFFSYTAAVHSRKNRSAESKIANPIISKFINHVCGLCCAVDLATLIAEMWKFFFNRARTASELDKMTGCKQTVASFMKVICKCCSHADCKCYQFLDKQLSKCDECLHRTA</sequence>
<comment type="caution">
    <text evidence="1">The sequence shown here is derived from an EMBL/GenBank/DDBJ whole genome shotgun (WGS) entry which is preliminary data.</text>
</comment>
<accession>A0ABV0UFY9</accession>
<reference evidence="1 2" key="1">
    <citation type="submission" date="2021-06" db="EMBL/GenBank/DDBJ databases">
        <authorList>
            <person name="Palmer J.M."/>
        </authorList>
    </citation>
    <scope>NUCLEOTIDE SEQUENCE [LARGE SCALE GENOMIC DNA]</scope>
    <source>
        <strain evidence="2">if_2019</strain>
        <tissue evidence="1">Muscle</tissue>
    </source>
</reference>
<name>A0ABV0UFY9_9TELE</name>
<proteinExistence type="predicted"/>
<keyword evidence="2" id="KW-1185">Reference proteome</keyword>